<name>A0A1G2A689_9BACT</name>
<sequence>MQEIYAFEHLYAKKTEDTLCEISKRIFEMDANSCGFFTIPLKQYMSDSFDADGKFNYNRLHQLEKLVNEIYYGPFQRETEMKAAQKNQFSLLYEKEGVIGQIDFERLNETTWRTSEIGRWAYDSTHRAFPSWLLHYTLLGKPKVSSVHYDKPYGEKNTTVHAILCGIEATITLKRRRHENGIIYGITLTFQNQADADRFTHILNEKQQDNVRIEKKCRLEGIKTWGMENSK</sequence>
<organism evidence="1 2">
    <name type="scientific">Candidatus Jacksonbacteria bacterium RIFCSPLOWO2_02_FULL_44_20</name>
    <dbReference type="NCBI Taxonomy" id="1798460"/>
    <lineage>
        <taxon>Bacteria</taxon>
        <taxon>Candidatus Jacksoniibacteriota</taxon>
    </lineage>
</organism>
<comment type="caution">
    <text evidence="1">The sequence shown here is derived from an EMBL/GenBank/DDBJ whole genome shotgun (WGS) entry which is preliminary data.</text>
</comment>
<accession>A0A1G2A689</accession>
<dbReference type="EMBL" id="MHJU01000036">
    <property type="protein sequence ID" value="OGY72413.1"/>
    <property type="molecule type" value="Genomic_DNA"/>
</dbReference>
<gene>
    <name evidence="1" type="ORF">A3H61_03795</name>
</gene>
<proteinExistence type="predicted"/>
<evidence type="ECO:0000313" key="1">
    <source>
        <dbReference type="EMBL" id="OGY72413.1"/>
    </source>
</evidence>
<dbReference type="Proteomes" id="UP000178315">
    <property type="component" value="Unassembled WGS sequence"/>
</dbReference>
<protein>
    <submittedName>
        <fullName evidence="1">Uncharacterized protein</fullName>
    </submittedName>
</protein>
<dbReference type="AlphaFoldDB" id="A0A1G2A689"/>
<reference evidence="1 2" key="1">
    <citation type="journal article" date="2016" name="Nat. Commun.">
        <title>Thousands of microbial genomes shed light on interconnected biogeochemical processes in an aquifer system.</title>
        <authorList>
            <person name="Anantharaman K."/>
            <person name="Brown C.T."/>
            <person name="Hug L.A."/>
            <person name="Sharon I."/>
            <person name="Castelle C.J."/>
            <person name="Probst A.J."/>
            <person name="Thomas B.C."/>
            <person name="Singh A."/>
            <person name="Wilkins M.J."/>
            <person name="Karaoz U."/>
            <person name="Brodie E.L."/>
            <person name="Williams K.H."/>
            <person name="Hubbard S.S."/>
            <person name="Banfield J.F."/>
        </authorList>
    </citation>
    <scope>NUCLEOTIDE SEQUENCE [LARGE SCALE GENOMIC DNA]</scope>
</reference>
<evidence type="ECO:0000313" key="2">
    <source>
        <dbReference type="Proteomes" id="UP000178315"/>
    </source>
</evidence>